<sequence>MLLKFTTADIFNSTIVDQTTGDVVFRVATPGLQARSRSRSASSLFSTLSSETSASGSTPLERVTTLFGADDTALAEITWVGEAVTHIRIGEEGLDGNHQLFAADFVKILADETLVPTRMEYVWRIMSDSLELLDDDSDTVGVEHSDSVCLDEQLLPARRKGTGRTFLEFTGRIPSDELPEVILTYLLITNLRERIYWVARYVCGKNGALHSKNPLNRLRRQATRSFANLRDTILRRT</sequence>
<name>A0ACC1SLK6_9APHY</name>
<evidence type="ECO:0000313" key="2">
    <source>
        <dbReference type="Proteomes" id="UP001148662"/>
    </source>
</evidence>
<dbReference type="EMBL" id="JANHOG010001169">
    <property type="protein sequence ID" value="KAJ3542281.1"/>
    <property type="molecule type" value="Genomic_DNA"/>
</dbReference>
<proteinExistence type="predicted"/>
<protein>
    <submittedName>
        <fullName evidence="1">Uncharacterized protein</fullName>
    </submittedName>
</protein>
<reference evidence="1" key="1">
    <citation type="submission" date="2022-07" db="EMBL/GenBank/DDBJ databases">
        <title>Genome Sequence of Phlebia brevispora.</title>
        <authorList>
            <person name="Buettner E."/>
        </authorList>
    </citation>
    <scope>NUCLEOTIDE SEQUENCE</scope>
    <source>
        <strain evidence="1">MPL23</strain>
    </source>
</reference>
<accession>A0ACC1SLK6</accession>
<organism evidence="1 2">
    <name type="scientific">Phlebia brevispora</name>
    <dbReference type="NCBI Taxonomy" id="194682"/>
    <lineage>
        <taxon>Eukaryota</taxon>
        <taxon>Fungi</taxon>
        <taxon>Dikarya</taxon>
        <taxon>Basidiomycota</taxon>
        <taxon>Agaricomycotina</taxon>
        <taxon>Agaricomycetes</taxon>
        <taxon>Polyporales</taxon>
        <taxon>Meruliaceae</taxon>
        <taxon>Phlebia</taxon>
    </lineage>
</organism>
<evidence type="ECO:0000313" key="1">
    <source>
        <dbReference type="EMBL" id="KAJ3542281.1"/>
    </source>
</evidence>
<gene>
    <name evidence="1" type="ORF">NM688_g5986</name>
</gene>
<keyword evidence="2" id="KW-1185">Reference proteome</keyword>
<comment type="caution">
    <text evidence="1">The sequence shown here is derived from an EMBL/GenBank/DDBJ whole genome shotgun (WGS) entry which is preliminary data.</text>
</comment>
<dbReference type="Proteomes" id="UP001148662">
    <property type="component" value="Unassembled WGS sequence"/>
</dbReference>